<dbReference type="GO" id="GO:0006508">
    <property type="term" value="P:proteolysis"/>
    <property type="evidence" value="ECO:0007669"/>
    <property type="project" value="UniProtKB-KW"/>
</dbReference>
<reference evidence="5 6" key="1">
    <citation type="submission" date="2015-02" db="EMBL/GenBank/DDBJ databases">
        <title>Improved understanding of the partial-nitritation anammox process through 23 genomes representing the majority of the microbial community.</title>
        <authorList>
            <person name="Speth D.R."/>
            <person name="In T Zandt M."/>
            <person name="Guerrero Cruz S."/>
            <person name="Jetten M.S."/>
            <person name="Dutilh B.E."/>
        </authorList>
    </citation>
    <scope>NUCLEOTIDE SEQUENCE [LARGE SCALE GENOMIC DNA]</scope>
    <source>
        <strain evidence="5">OLB20</strain>
    </source>
</reference>
<name>A0A136M005_9BACT</name>
<dbReference type="InterPro" id="IPR029062">
    <property type="entry name" value="Class_I_gatase-like"/>
</dbReference>
<accession>A0A136M005</accession>
<evidence type="ECO:0000256" key="1">
    <source>
        <dbReference type="ARBA" id="ARBA00006534"/>
    </source>
</evidence>
<keyword evidence="4" id="KW-0720">Serine protease</keyword>
<evidence type="ECO:0000256" key="4">
    <source>
        <dbReference type="ARBA" id="ARBA00022825"/>
    </source>
</evidence>
<dbReference type="GO" id="GO:0008236">
    <property type="term" value="F:serine-type peptidase activity"/>
    <property type="evidence" value="ECO:0007669"/>
    <property type="project" value="UniProtKB-KW"/>
</dbReference>
<comment type="caution">
    <text evidence="5">The sequence shown here is derived from an EMBL/GenBank/DDBJ whole genome shotgun (WGS) entry which is preliminary data.</text>
</comment>
<dbReference type="Pfam" id="PF03575">
    <property type="entry name" value="Peptidase_S51"/>
    <property type="match status" value="1"/>
</dbReference>
<evidence type="ECO:0000256" key="2">
    <source>
        <dbReference type="ARBA" id="ARBA00022670"/>
    </source>
</evidence>
<evidence type="ECO:0000313" key="5">
    <source>
        <dbReference type="EMBL" id="KXK27240.1"/>
    </source>
</evidence>
<dbReference type="EC" id="3.4.21.-" evidence="5"/>
<evidence type="ECO:0000313" key="6">
    <source>
        <dbReference type="Proteomes" id="UP000070457"/>
    </source>
</evidence>
<dbReference type="Gene3D" id="3.40.50.880">
    <property type="match status" value="1"/>
</dbReference>
<evidence type="ECO:0000256" key="3">
    <source>
        <dbReference type="ARBA" id="ARBA00022801"/>
    </source>
</evidence>
<organism evidence="5 6">
    <name type="scientific">candidate division WS6 bacterium OLB20</name>
    <dbReference type="NCBI Taxonomy" id="1617426"/>
    <lineage>
        <taxon>Bacteria</taxon>
        <taxon>Candidatus Dojkabacteria</taxon>
    </lineage>
</organism>
<dbReference type="AlphaFoldDB" id="A0A136M005"/>
<protein>
    <submittedName>
        <fullName evidence="5">Putative peptidase</fullName>
        <ecNumber evidence="5">3.4.21.-</ecNumber>
    </submittedName>
</protein>
<dbReference type="InterPro" id="IPR005320">
    <property type="entry name" value="Peptidase_S51"/>
</dbReference>
<gene>
    <name evidence="5" type="ORF">TR69_WS6001000113</name>
</gene>
<proteinExistence type="inferred from homology"/>
<dbReference type="EMBL" id="JYNZ01000002">
    <property type="protein sequence ID" value="KXK27240.1"/>
    <property type="molecule type" value="Genomic_DNA"/>
</dbReference>
<comment type="similarity">
    <text evidence="1">Belongs to the peptidase S51 family.</text>
</comment>
<sequence length="214" mass="23770">MKLFLASHAARMMYDMIFEFGLNPVETRVAFIPNAADRYDDPWFMKQDYELMKSLGFQLKIIDLKESHDAFLYNQLCKTDLIFVAGGNTFDLLHAAESSGFLQQARGLIEDGIPYAGSSAGSVLAAGDLSLIRSIDPVHEDLELNTITGLDLIDFLPLPHLGNSKYGDSFADLFSDGQTVWQPVIAFTDYQAVVVDDNGIRIIEQRKLPSAGKK</sequence>
<keyword evidence="3 5" id="KW-0378">Hydrolase</keyword>
<dbReference type="PANTHER" id="PTHR20842:SF0">
    <property type="entry name" value="ALPHA-ASPARTYL DIPEPTIDASE"/>
    <property type="match status" value="1"/>
</dbReference>
<dbReference type="Proteomes" id="UP000070457">
    <property type="component" value="Unassembled WGS sequence"/>
</dbReference>
<dbReference type="STRING" id="1617426.TR69_WS6001000113"/>
<dbReference type="SUPFAM" id="SSF52317">
    <property type="entry name" value="Class I glutamine amidotransferase-like"/>
    <property type="match status" value="1"/>
</dbReference>
<keyword evidence="2" id="KW-0645">Protease</keyword>
<dbReference type="PANTHER" id="PTHR20842">
    <property type="entry name" value="PROTEASE S51 ALPHA-ASPARTYL DIPEPTIDASE"/>
    <property type="match status" value="1"/>
</dbReference>